<feature type="transmembrane region" description="Helical" evidence="2">
    <location>
        <begin position="73"/>
        <end position="96"/>
    </location>
</feature>
<dbReference type="Proteomes" id="UP000260823">
    <property type="component" value="Unassembled WGS sequence"/>
</dbReference>
<evidence type="ECO:0000313" key="5">
    <source>
        <dbReference type="Proteomes" id="UP000260823"/>
    </source>
</evidence>
<comment type="caution">
    <text evidence="4">The sequence shown here is derived from an EMBL/GenBank/DDBJ whole genome shotgun (WGS) entry which is preliminary data.</text>
</comment>
<evidence type="ECO:0000256" key="1">
    <source>
        <dbReference type="SAM" id="Coils"/>
    </source>
</evidence>
<feature type="domain" description="TonB C-terminal" evidence="3">
    <location>
        <begin position="347"/>
        <end position="407"/>
    </location>
</feature>
<dbReference type="EMBL" id="QWDE01000006">
    <property type="protein sequence ID" value="RFZ81252.1"/>
    <property type="molecule type" value="Genomic_DNA"/>
</dbReference>
<dbReference type="Gene3D" id="3.30.1150.10">
    <property type="match status" value="1"/>
</dbReference>
<sequence length="410" mass="44361">MDKQRHDITLIQKYLSGELDAKAMHQLERQAQHDPFLMDAIEGYEASANNQSANLSRLSQRLQERVEEKQRRIIPWWMMAAAAGVIGFMVVVGLLYNRNKPINAPLSARNEHLPPADTIPKSLPPATIDSVPVLAIAPPRTKETKAARQYRNDRTLVESETPQITDTTRTIAAQPQASASSELPLDERVMDVIAKQRDSGEMPAVVAISKKPLSQPLTGKVEGVTKKEREGRPEYNNRYYLGDLATVQPPKVDVKSKVIAAENNPVAATGTGLAAPSQSTSRFKTSTAKDSANTSMGYIGSANGKDAGSQLAEVTVVRAESTARPLIGMEAYNAYIAQQAVLPAGEKTGDVKLKFDVSPNGTISNISVVKSLSSIADAKARSIVSNGPSWKGNDSGKSQQVLFTVTFRSL</sequence>
<keyword evidence="2" id="KW-0812">Transmembrane</keyword>
<dbReference type="InterPro" id="IPR037682">
    <property type="entry name" value="TonB_C"/>
</dbReference>
<proteinExistence type="predicted"/>
<reference evidence="4 5" key="1">
    <citation type="submission" date="2018-08" db="EMBL/GenBank/DDBJ databases">
        <title>Mucilaginibacter terrae sp. nov., isolated from manganese diggings.</title>
        <authorList>
            <person name="Huang Y."/>
            <person name="Zhou Z."/>
        </authorList>
    </citation>
    <scope>NUCLEOTIDE SEQUENCE [LARGE SCALE GENOMIC DNA]</scope>
    <source>
        <strain evidence="4 5">ZH6</strain>
    </source>
</reference>
<accession>A0A3E2NJS6</accession>
<keyword evidence="5" id="KW-1185">Reference proteome</keyword>
<keyword evidence="1" id="KW-0175">Coiled coil</keyword>
<evidence type="ECO:0000256" key="2">
    <source>
        <dbReference type="SAM" id="Phobius"/>
    </source>
</evidence>
<dbReference type="Pfam" id="PF03544">
    <property type="entry name" value="TonB_C"/>
    <property type="match status" value="1"/>
</dbReference>
<dbReference type="OrthoDB" id="1112758at2"/>
<keyword evidence="2" id="KW-1133">Transmembrane helix</keyword>
<dbReference type="AlphaFoldDB" id="A0A3E2NJS6"/>
<dbReference type="GO" id="GO:0055085">
    <property type="term" value="P:transmembrane transport"/>
    <property type="evidence" value="ECO:0007669"/>
    <property type="project" value="InterPro"/>
</dbReference>
<keyword evidence="2" id="KW-0472">Membrane</keyword>
<name>A0A3E2NJS6_9SPHI</name>
<feature type="coiled-coil region" evidence="1">
    <location>
        <begin position="41"/>
        <end position="72"/>
    </location>
</feature>
<gene>
    <name evidence="4" type="ORF">DYU05_19920</name>
</gene>
<dbReference type="SUPFAM" id="SSF74653">
    <property type="entry name" value="TolA/TonB C-terminal domain"/>
    <property type="match status" value="1"/>
</dbReference>
<evidence type="ECO:0000313" key="4">
    <source>
        <dbReference type="EMBL" id="RFZ81252.1"/>
    </source>
</evidence>
<evidence type="ECO:0000259" key="3">
    <source>
        <dbReference type="Pfam" id="PF03544"/>
    </source>
</evidence>
<organism evidence="4 5">
    <name type="scientific">Mucilaginibacter terrenus</name>
    <dbReference type="NCBI Taxonomy" id="2482727"/>
    <lineage>
        <taxon>Bacteria</taxon>
        <taxon>Pseudomonadati</taxon>
        <taxon>Bacteroidota</taxon>
        <taxon>Sphingobacteriia</taxon>
        <taxon>Sphingobacteriales</taxon>
        <taxon>Sphingobacteriaceae</taxon>
        <taxon>Mucilaginibacter</taxon>
    </lineage>
</organism>
<protein>
    <recommendedName>
        <fullName evidence="3">TonB C-terminal domain-containing protein</fullName>
    </recommendedName>
</protein>